<evidence type="ECO:0000256" key="1">
    <source>
        <dbReference type="SAM" id="Phobius"/>
    </source>
</evidence>
<dbReference type="HOGENOM" id="CLU_112306_0_0_2"/>
<keyword evidence="1" id="KW-1133">Transmembrane helix</keyword>
<dbReference type="OrthoDB" id="111226at2157"/>
<dbReference type="KEGG" id="mpi:Mpet_2764"/>
<evidence type="ECO:0000313" key="2">
    <source>
        <dbReference type="EMBL" id="ADN37507.1"/>
    </source>
</evidence>
<keyword evidence="1" id="KW-0812">Transmembrane</keyword>
<keyword evidence="3" id="KW-1185">Reference proteome</keyword>
<protein>
    <submittedName>
        <fullName evidence="2">Uncharacterized protein</fullName>
    </submittedName>
</protein>
<feature type="transmembrane region" description="Helical" evidence="1">
    <location>
        <begin position="12"/>
        <end position="33"/>
    </location>
</feature>
<dbReference type="EMBL" id="CP002117">
    <property type="protein sequence ID" value="ADN37507.1"/>
    <property type="molecule type" value="Genomic_DNA"/>
</dbReference>
<proteinExistence type="predicted"/>
<keyword evidence="1" id="KW-0472">Membrane</keyword>
<dbReference type="eggNOG" id="arCOG01829">
    <property type="taxonomic scope" value="Archaea"/>
</dbReference>
<dbReference type="AlphaFoldDB" id="E1RGX8"/>
<accession>E1RGX8</accession>
<reference evidence="2 3" key="1">
    <citation type="journal article" date="2010" name="Stand. Genomic Sci.">
        <title>Complete genome sequence of Methanoplanus petrolearius type strain (SEBR 4847).</title>
        <authorList>
            <person name="Brambilla E."/>
            <person name="Djao O.D."/>
            <person name="Daligault H."/>
            <person name="Lapidus A."/>
            <person name="Lucas S."/>
            <person name="Hammon N."/>
            <person name="Nolan M."/>
            <person name="Tice H."/>
            <person name="Cheng J.F."/>
            <person name="Han C."/>
            <person name="Tapia R."/>
            <person name="Goodwin L."/>
            <person name="Pitluck S."/>
            <person name="Liolios K."/>
            <person name="Ivanova N."/>
            <person name="Mavromatis K."/>
            <person name="Mikhailova N."/>
            <person name="Pati A."/>
            <person name="Chen A."/>
            <person name="Palaniappan K."/>
            <person name="Land M."/>
            <person name="Hauser L."/>
            <person name="Chang Y.J."/>
            <person name="Jeffries C.D."/>
            <person name="Rohde M."/>
            <person name="Spring S."/>
            <person name="Sikorski J."/>
            <person name="Goker M."/>
            <person name="Woyke T."/>
            <person name="Bristow J."/>
            <person name="Eisen J.A."/>
            <person name="Markowitz V."/>
            <person name="Hugenholtz P."/>
            <person name="Kyrpides N.C."/>
            <person name="Klenk H.P."/>
        </authorList>
    </citation>
    <scope>NUCLEOTIDE SEQUENCE [LARGE SCALE GENOMIC DNA]</scope>
    <source>
        <strain evidence="3">DSM 11571 / OCM 486 / SEBR 4847</strain>
    </source>
</reference>
<dbReference type="Proteomes" id="UP000006565">
    <property type="component" value="Chromosome"/>
</dbReference>
<dbReference type="STRING" id="679926.Mpet_2764"/>
<dbReference type="GeneID" id="9745259"/>
<organism evidence="2 3">
    <name type="scientific">Methanolacinia petrolearia (strain DSM 11571 / OCM 486 / SEBR 4847)</name>
    <name type="common">Methanoplanus petrolearius</name>
    <dbReference type="NCBI Taxonomy" id="679926"/>
    <lineage>
        <taxon>Archaea</taxon>
        <taxon>Methanobacteriati</taxon>
        <taxon>Methanobacteriota</taxon>
        <taxon>Stenosarchaea group</taxon>
        <taxon>Methanomicrobia</taxon>
        <taxon>Methanomicrobiales</taxon>
        <taxon>Methanomicrobiaceae</taxon>
        <taxon>Methanolacinia</taxon>
    </lineage>
</organism>
<evidence type="ECO:0000313" key="3">
    <source>
        <dbReference type="Proteomes" id="UP000006565"/>
    </source>
</evidence>
<name>E1RGX8_METP4</name>
<gene>
    <name evidence="2" type="ordered locus">Mpet_2764</name>
</gene>
<dbReference type="RefSeq" id="WP_013330680.1">
    <property type="nucleotide sequence ID" value="NC_014507.1"/>
</dbReference>
<sequence precursor="true">MRRCRTTEGLTGLEIIIIIAVLLIFMYIAASAITGAYGTAEKKEGGMVVNAVTPESEILFIDGETDGIQDTGGAVMSVNLICEDSDPSSMGSCLIPIRLLVGSTGSIDITTVKVLFNHNSVTETLPFTAAGTISKPAWTVADRSSIIPLLDADEDLSLEANEIFTLLIYPENPVPAEDFFTITISAEKMTPLVQEFRVPPSIRSHRIVELFRE</sequence>